<dbReference type="InParanoid" id="A0A667WDH9"/>
<reference evidence="8" key="1">
    <citation type="submission" date="2019-06" db="EMBL/GenBank/DDBJ databases">
        <authorList>
            <consortium name="Wellcome Sanger Institute Data Sharing"/>
        </authorList>
    </citation>
    <scope>NUCLEOTIDE SEQUENCE [LARGE SCALE GENOMIC DNA]</scope>
</reference>
<evidence type="ECO:0000256" key="3">
    <source>
        <dbReference type="ARBA" id="ARBA00022692"/>
    </source>
</evidence>
<dbReference type="InterPro" id="IPR029379">
    <property type="entry name" value="FAM163"/>
</dbReference>
<evidence type="ECO:0000256" key="6">
    <source>
        <dbReference type="SAM" id="MobiDB-lite"/>
    </source>
</evidence>
<evidence type="ECO:0000256" key="5">
    <source>
        <dbReference type="ARBA" id="ARBA00023136"/>
    </source>
</evidence>
<dbReference type="GeneID" id="115358212"/>
<feature type="compositionally biased region" description="Polar residues" evidence="6">
    <location>
        <begin position="151"/>
        <end position="163"/>
    </location>
</feature>
<evidence type="ECO:0000256" key="2">
    <source>
        <dbReference type="ARBA" id="ARBA00006760"/>
    </source>
</evidence>
<dbReference type="PANTHER" id="PTHR31914:SF2">
    <property type="entry name" value="PROTEIN FAM163A"/>
    <property type="match status" value="1"/>
</dbReference>
<dbReference type="RefSeq" id="XP_029905949.1">
    <property type="nucleotide sequence ID" value="XM_030050089.1"/>
</dbReference>
<dbReference type="Proteomes" id="UP000472263">
    <property type="component" value="Chromosome 4"/>
</dbReference>
<dbReference type="InterPro" id="IPR040281">
    <property type="entry name" value="FAM163A"/>
</dbReference>
<evidence type="ECO:0000313" key="8">
    <source>
        <dbReference type="Ensembl" id="ENSMMDP00005002915.1"/>
    </source>
</evidence>
<keyword evidence="9" id="KW-1185">Reference proteome</keyword>
<organism evidence="8 9">
    <name type="scientific">Myripristis murdjan</name>
    <name type="common">pinecone soldierfish</name>
    <dbReference type="NCBI Taxonomy" id="586833"/>
    <lineage>
        <taxon>Eukaryota</taxon>
        <taxon>Metazoa</taxon>
        <taxon>Chordata</taxon>
        <taxon>Craniata</taxon>
        <taxon>Vertebrata</taxon>
        <taxon>Euteleostomi</taxon>
        <taxon>Actinopterygii</taxon>
        <taxon>Neopterygii</taxon>
        <taxon>Teleostei</taxon>
        <taxon>Neoteleostei</taxon>
        <taxon>Acanthomorphata</taxon>
        <taxon>Holocentriformes</taxon>
        <taxon>Holocentridae</taxon>
        <taxon>Myripristis</taxon>
    </lineage>
</organism>
<evidence type="ECO:0000256" key="7">
    <source>
        <dbReference type="SAM" id="Phobius"/>
    </source>
</evidence>
<keyword evidence="4 7" id="KW-1133">Transmembrane helix</keyword>
<accession>A0A667WDH9</accession>
<evidence type="ECO:0000313" key="9">
    <source>
        <dbReference type="Proteomes" id="UP000472263"/>
    </source>
</evidence>
<keyword evidence="5 7" id="KW-0472">Membrane</keyword>
<evidence type="ECO:0000256" key="1">
    <source>
        <dbReference type="ARBA" id="ARBA00004167"/>
    </source>
</evidence>
<feature type="region of interest" description="Disordered" evidence="6">
    <location>
        <begin position="142"/>
        <end position="163"/>
    </location>
</feature>
<keyword evidence="3 7" id="KW-0812">Transmembrane</keyword>
<proteinExistence type="inferred from homology"/>
<comment type="subcellular location">
    <subcellularLocation>
        <location evidence="1">Membrane</location>
        <topology evidence="1">Single-pass membrane protein</topology>
    </subcellularLocation>
</comment>
<reference evidence="8" key="2">
    <citation type="submission" date="2025-08" db="UniProtKB">
        <authorList>
            <consortium name="Ensembl"/>
        </authorList>
    </citation>
    <scope>IDENTIFICATION</scope>
</reference>
<evidence type="ECO:0000256" key="4">
    <source>
        <dbReference type="ARBA" id="ARBA00022989"/>
    </source>
</evidence>
<feature type="transmembrane region" description="Helical" evidence="7">
    <location>
        <begin position="6"/>
        <end position="28"/>
    </location>
</feature>
<dbReference type="Ensembl" id="ENSMMDT00005002972.1">
    <property type="protein sequence ID" value="ENSMMDP00005002915.1"/>
    <property type="gene ID" value="ENSMMDG00005001637.1"/>
</dbReference>
<dbReference type="OrthoDB" id="9937973at2759"/>
<gene>
    <name evidence="8" type="primary">FAM163A</name>
    <name evidence="8" type="synonym">fam163ab</name>
</gene>
<sequence length="163" mass="17534">MTAGTVVITGGILATVILLCIIAVLCYCRLQYYCCKKNGSDSGSISQQHFACNACSVPGLDGPALTPLSLSPPEPPGSTNPANPAAGRRGYCPTCSPYDSPFYIRTTDEMRNGGERITYVPTHYENQALALPLPAVRGSQLRESRRAQQPDFYTNTRAISTEV</sequence>
<dbReference type="GO" id="GO:0016020">
    <property type="term" value="C:membrane"/>
    <property type="evidence" value="ECO:0007669"/>
    <property type="project" value="UniProtKB-SubCell"/>
</dbReference>
<comment type="similarity">
    <text evidence="2">Belongs to the FAM163 family.</text>
</comment>
<dbReference type="AlphaFoldDB" id="A0A667WDH9"/>
<dbReference type="GeneTree" id="ENSGT00940000159228"/>
<feature type="region of interest" description="Disordered" evidence="6">
    <location>
        <begin position="66"/>
        <end position="88"/>
    </location>
</feature>
<dbReference type="PANTHER" id="PTHR31914">
    <property type="entry name" value="PROTEIN FAM163A"/>
    <property type="match status" value="1"/>
</dbReference>
<name>A0A667WDH9_9TELE</name>
<dbReference type="Pfam" id="PF15069">
    <property type="entry name" value="FAM163"/>
    <property type="match status" value="1"/>
</dbReference>
<protein>
    <submittedName>
        <fullName evidence="8">Family with sequence similarity 163 member Aa</fullName>
    </submittedName>
</protein>
<dbReference type="FunCoup" id="A0A667WDH9">
    <property type="interactions" value="1424"/>
</dbReference>
<reference evidence="8" key="3">
    <citation type="submission" date="2025-09" db="UniProtKB">
        <authorList>
            <consortium name="Ensembl"/>
        </authorList>
    </citation>
    <scope>IDENTIFICATION</scope>
</reference>